<name>A0A4Y7LAV8_PAPSO</name>
<gene>
    <name evidence="3" type="ORF">C5167_044922</name>
</gene>
<dbReference type="Gramene" id="RZC82137">
    <property type="protein sequence ID" value="RZC82137"/>
    <property type="gene ID" value="C5167_044922"/>
</dbReference>
<evidence type="ECO:0000256" key="1">
    <source>
        <dbReference type="SAM" id="Phobius"/>
    </source>
</evidence>
<accession>A0A4Y7LAV8</accession>
<dbReference type="AlphaFoldDB" id="A0A4Y7LAV8"/>
<organism evidence="3 4">
    <name type="scientific">Papaver somniferum</name>
    <name type="common">Opium poppy</name>
    <dbReference type="NCBI Taxonomy" id="3469"/>
    <lineage>
        <taxon>Eukaryota</taxon>
        <taxon>Viridiplantae</taxon>
        <taxon>Streptophyta</taxon>
        <taxon>Embryophyta</taxon>
        <taxon>Tracheophyta</taxon>
        <taxon>Spermatophyta</taxon>
        <taxon>Magnoliopsida</taxon>
        <taxon>Ranunculales</taxon>
        <taxon>Papaveraceae</taxon>
        <taxon>Papaveroideae</taxon>
        <taxon>Papaver</taxon>
    </lineage>
</organism>
<keyword evidence="2" id="KW-0732">Signal</keyword>
<keyword evidence="4" id="KW-1185">Reference proteome</keyword>
<proteinExistence type="predicted"/>
<evidence type="ECO:0000256" key="2">
    <source>
        <dbReference type="SAM" id="SignalP"/>
    </source>
</evidence>
<sequence>MKSTNANRFHFVLSLSSLLFLIVSALTDETNSILTGHTNSNDVEATHLLMENYPLLGYLSTDDQDDPCIPEPQLCYSDKDVSPTATWTEASPGKYWGKYRRILAKSGKKSAKNGKKKKTAKVKSGKKKKTSLVLGIFIPIFLIFMGIGIFLWRIHRKRKAAAAAGLKNGTTEPAIPMYANMKSPNPLLPK</sequence>
<feature type="transmembrane region" description="Helical" evidence="1">
    <location>
        <begin position="132"/>
        <end position="152"/>
    </location>
</feature>
<dbReference type="EMBL" id="CM010725">
    <property type="protein sequence ID" value="RZC82137.1"/>
    <property type="molecule type" value="Genomic_DNA"/>
</dbReference>
<protein>
    <submittedName>
        <fullName evidence="3">Uncharacterized protein</fullName>
    </submittedName>
</protein>
<keyword evidence="1" id="KW-0472">Membrane</keyword>
<feature type="chain" id="PRO_5021212294" evidence="2">
    <location>
        <begin position="26"/>
        <end position="190"/>
    </location>
</feature>
<dbReference type="Proteomes" id="UP000316621">
    <property type="component" value="Chromosome 11"/>
</dbReference>
<feature type="signal peptide" evidence="2">
    <location>
        <begin position="1"/>
        <end position="25"/>
    </location>
</feature>
<evidence type="ECO:0000313" key="4">
    <source>
        <dbReference type="Proteomes" id="UP000316621"/>
    </source>
</evidence>
<reference evidence="3 4" key="1">
    <citation type="journal article" date="2018" name="Science">
        <title>The opium poppy genome and morphinan production.</title>
        <authorList>
            <person name="Guo L."/>
            <person name="Winzer T."/>
            <person name="Yang X."/>
            <person name="Li Y."/>
            <person name="Ning Z."/>
            <person name="He Z."/>
            <person name="Teodor R."/>
            <person name="Lu Y."/>
            <person name="Bowser T.A."/>
            <person name="Graham I.A."/>
            <person name="Ye K."/>
        </authorList>
    </citation>
    <scope>NUCLEOTIDE SEQUENCE [LARGE SCALE GENOMIC DNA]</scope>
    <source>
        <strain evidence="4">cv. HN1</strain>
        <tissue evidence="3">Leaves</tissue>
    </source>
</reference>
<keyword evidence="1" id="KW-0812">Transmembrane</keyword>
<keyword evidence="1" id="KW-1133">Transmembrane helix</keyword>
<evidence type="ECO:0000313" key="3">
    <source>
        <dbReference type="EMBL" id="RZC82137.1"/>
    </source>
</evidence>